<keyword evidence="1" id="KW-0245">EGF-like domain</keyword>
<reference evidence="5 6" key="1">
    <citation type="submission" date="2016-06" db="EMBL/GenBank/DDBJ databases">
        <title>The Draft Genome Sequence and Annotation of the Desert Woodrat Neotoma lepida.</title>
        <authorList>
            <person name="Campbell M."/>
            <person name="Oakeson K.F."/>
            <person name="Yandell M."/>
            <person name="Halpert J.R."/>
            <person name="Dearing D."/>
        </authorList>
    </citation>
    <scope>NUCLEOTIDE SEQUENCE [LARGE SCALE GENOMIC DNA]</scope>
    <source>
        <strain evidence="5">417</strain>
        <tissue evidence="5">Liver</tissue>
    </source>
</reference>
<feature type="non-terminal residue" evidence="5">
    <location>
        <position position="175"/>
    </location>
</feature>
<dbReference type="GO" id="GO:0042803">
    <property type="term" value="F:protein homodimerization activity"/>
    <property type="evidence" value="ECO:0007669"/>
    <property type="project" value="TreeGrafter"/>
</dbReference>
<sequence length="175" mass="20012">KSPVKCHDNTLDLGRWLEAISHFTAPITLYGSIVIRYDFVELLDGSRLIAREQRNLVESERAGRQARSVSLHEAGFIQYLDSGIWHLAFYNDGKNPEPSLWWNAPEIAMEMENVFLELAIVFQGFWVRIVQEKYVQWTAAHTVFAWEALVAVKKAGPAQHELGSKKIHHGKIEIT</sequence>
<dbReference type="GO" id="GO:0043005">
    <property type="term" value="C:neuron projection"/>
    <property type="evidence" value="ECO:0007669"/>
    <property type="project" value="TreeGrafter"/>
</dbReference>
<dbReference type="STRING" id="56216.A0A1A6HD32"/>
<evidence type="ECO:0000313" key="5">
    <source>
        <dbReference type="EMBL" id="OBS75547.1"/>
    </source>
</evidence>
<dbReference type="PANTHER" id="PTHR11219">
    <property type="entry name" value="TENEURIN AND N-ACETYLGLUCOSAMINE-1-PHOSPHODIESTER ALPHA-N-ACETYLGLUCOSAMINIDASE"/>
    <property type="match status" value="1"/>
</dbReference>
<evidence type="ECO:0000256" key="1">
    <source>
        <dbReference type="ARBA" id="ARBA00022536"/>
    </source>
</evidence>
<evidence type="ECO:0000313" key="6">
    <source>
        <dbReference type="Proteomes" id="UP000092124"/>
    </source>
</evidence>
<dbReference type="GO" id="GO:0046982">
    <property type="term" value="F:protein heterodimerization activity"/>
    <property type="evidence" value="ECO:0007669"/>
    <property type="project" value="TreeGrafter"/>
</dbReference>
<comment type="caution">
    <text evidence="5">The sequence shown here is derived from an EMBL/GenBank/DDBJ whole genome shotgun (WGS) entry which is preliminary data.</text>
</comment>
<proteinExistence type="predicted"/>
<name>A0A1A6HD32_NEOLE</name>
<dbReference type="Proteomes" id="UP000092124">
    <property type="component" value="Unassembled WGS sequence"/>
</dbReference>
<keyword evidence="3" id="KW-1015">Disulfide bond</keyword>
<dbReference type="InterPro" id="IPR051216">
    <property type="entry name" value="Teneurin"/>
</dbReference>
<evidence type="ECO:0000256" key="3">
    <source>
        <dbReference type="ARBA" id="ARBA00023157"/>
    </source>
</evidence>
<dbReference type="PANTHER" id="PTHR11219:SF65">
    <property type="entry name" value="TENEURIN-3"/>
    <property type="match status" value="1"/>
</dbReference>
<dbReference type="GO" id="GO:0007157">
    <property type="term" value="P:heterophilic cell-cell adhesion via plasma membrane cell adhesion molecules"/>
    <property type="evidence" value="ECO:0007669"/>
    <property type="project" value="TreeGrafter"/>
</dbReference>
<evidence type="ECO:0000256" key="2">
    <source>
        <dbReference type="ARBA" id="ARBA00022737"/>
    </source>
</evidence>
<dbReference type="Pfam" id="PF23093">
    <property type="entry name" value="GBD_Tenm3"/>
    <property type="match status" value="1"/>
</dbReference>
<feature type="non-terminal residue" evidence="5">
    <location>
        <position position="1"/>
    </location>
</feature>
<keyword evidence="6" id="KW-1185">Reference proteome</keyword>
<dbReference type="AlphaFoldDB" id="A0A1A6HD32"/>
<dbReference type="EMBL" id="LZPO01036640">
    <property type="protein sequence ID" value="OBS75547.1"/>
    <property type="molecule type" value="Genomic_DNA"/>
</dbReference>
<accession>A0A1A6HD32</accession>
<dbReference type="GO" id="GO:0050839">
    <property type="term" value="F:cell adhesion molecule binding"/>
    <property type="evidence" value="ECO:0007669"/>
    <property type="project" value="TreeGrafter"/>
</dbReference>
<gene>
    <name evidence="5" type="ORF">A6R68_18001</name>
</gene>
<dbReference type="OrthoDB" id="442731at2759"/>
<evidence type="ECO:0000259" key="4">
    <source>
        <dbReference type="Pfam" id="PF23093"/>
    </source>
</evidence>
<protein>
    <recommendedName>
        <fullName evidence="4">Teneurin-1-4-like galactose-binding domain-containing protein</fullName>
    </recommendedName>
</protein>
<feature type="domain" description="Teneurin-1-4-like galactose-binding" evidence="4">
    <location>
        <begin position="36"/>
        <end position="98"/>
    </location>
</feature>
<dbReference type="InterPro" id="IPR057629">
    <property type="entry name" value="Teneurin1-4_GBD"/>
</dbReference>
<keyword evidence="2" id="KW-0677">Repeat</keyword>
<dbReference type="GO" id="GO:0048666">
    <property type="term" value="P:neuron development"/>
    <property type="evidence" value="ECO:0007669"/>
    <property type="project" value="TreeGrafter"/>
</dbReference>
<organism evidence="5 6">
    <name type="scientific">Neotoma lepida</name>
    <name type="common">Desert woodrat</name>
    <dbReference type="NCBI Taxonomy" id="56216"/>
    <lineage>
        <taxon>Eukaryota</taxon>
        <taxon>Metazoa</taxon>
        <taxon>Chordata</taxon>
        <taxon>Craniata</taxon>
        <taxon>Vertebrata</taxon>
        <taxon>Euteleostomi</taxon>
        <taxon>Mammalia</taxon>
        <taxon>Eutheria</taxon>
        <taxon>Euarchontoglires</taxon>
        <taxon>Glires</taxon>
        <taxon>Rodentia</taxon>
        <taxon>Myomorpha</taxon>
        <taxon>Muroidea</taxon>
        <taxon>Cricetidae</taxon>
        <taxon>Neotominae</taxon>
        <taxon>Neotoma</taxon>
    </lineage>
</organism>